<dbReference type="CDD" id="cd00118">
    <property type="entry name" value="LysM"/>
    <property type="match status" value="2"/>
</dbReference>
<dbReference type="SMART" id="SM00636">
    <property type="entry name" value="Glyco_18"/>
    <property type="match status" value="1"/>
</dbReference>
<organism evidence="19 20">
    <name type="scientific">Dactylonectria macrodidyma</name>
    <dbReference type="NCBI Taxonomy" id="307937"/>
    <lineage>
        <taxon>Eukaryota</taxon>
        <taxon>Fungi</taxon>
        <taxon>Dikarya</taxon>
        <taxon>Ascomycota</taxon>
        <taxon>Pezizomycotina</taxon>
        <taxon>Sordariomycetes</taxon>
        <taxon>Hypocreomycetidae</taxon>
        <taxon>Hypocreales</taxon>
        <taxon>Nectriaceae</taxon>
        <taxon>Dactylonectria</taxon>
    </lineage>
</organism>
<keyword evidence="12" id="KW-0624">Polysaccharide degradation</keyword>
<keyword evidence="7 14" id="KW-0378">Hydrolase</keyword>
<comment type="similarity">
    <text evidence="13">Belongs to the secreted LysM effector family.</text>
</comment>
<keyword evidence="20" id="KW-1185">Reference proteome</keyword>
<feature type="compositionally biased region" description="Low complexity" evidence="15">
    <location>
        <begin position="269"/>
        <end position="280"/>
    </location>
</feature>
<evidence type="ECO:0000256" key="15">
    <source>
        <dbReference type="SAM" id="MobiDB-lite"/>
    </source>
</evidence>
<reference evidence="19" key="1">
    <citation type="journal article" date="2021" name="Nat. Commun.">
        <title>Genetic determinants of endophytism in the Arabidopsis root mycobiome.</title>
        <authorList>
            <person name="Mesny F."/>
            <person name="Miyauchi S."/>
            <person name="Thiergart T."/>
            <person name="Pickel B."/>
            <person name="Atanasova L."/>
            <person name="Karlsson M."/>
            <person name="Huettel B."/>
            <person name="Barry K.W."/>
            <person name="Haridas S."/>
            <person name="Chen C."/>
            <person name="Bauer D."/>
            <person name="Andreopoulos W."/>
            <person name="Pangilinan J."/>
            <person name="LaButti K."/>
            <person name="Riley R."/>
            <person name="Lipzen A."/>
            <person name="Clum A."/>
            <person name="Drula E."/>
            <person name="Henrissat B."/>
            <person name="Kohler A."/>
            <person name="Grigoriev I.V."/>
            <person name="Martin F.M."/>
            <person name="Hacquard S."/>
        </authorList>
    </citation>
    <scope>NUCLEOTIDE SEQUENCE</scope>
    <source>
        <strain evidence="19">MPI-CAGE-AT-0147</strain>
    </source>
</reference>
<dbReference type="AlphaFoldDB" id="A0A9P9DLF0"/>
<keyword evidence="11 14" id="KW-0326">Glycosidase</keyword>
<comment type="caution">
    <text evidence="19">The sequence shown here is derived from an EMBL/GenBank/DDBJ whole genome shotgun (WGS) entry which is preliminary data.</text>
</comment>
<dbReference type="SUPFAM" id="SSF54556">
    <property type="entry name" value="Chitinase insertion domain"/>
    <property type="match status" value="1"/>
</dbReference>
<keyword evidence="8" id="KW-0146">Chitin degradation</keyword>
<keyword evidence="6" id="KW-0147">Chitin-binding</keyword>
<evidence type="ECO:0000256" key="11">
    <source>
        <dbReference type="ARBA" id="ARBA00023295"/>
    </source>
</evidence>
<dbReference type="SUPFAM" id="SSF51445">
    <property type="entry name" value="(Trans)glycosidases"/>
    <property type="match status" value="1"/>
</dbReference>
<evidence type="ECO:0000313" key="20">
    <source>
        <dbReference type="Proteomes" id="UP000738349"/>
    </source>
</evidence>
<proteinExistence type="inferred from homology"/>
<dbReference type="Gene3D" id="3.10.50.10">
    <property type="match status" value="1"/>
</dbReference>
<dbReference type="SUPFAM" id="SSF57016">
    <property type="entry name" value="Plant lectins/antimicrobial peptides"/>
    <property type="match status" value="1"/>
</dbReference>
<sequence>MRLGSFVTASLLAVAWSPPGDAAADLEAASRAAERKRCPASCTSAGTNSSQWFAYQTPSRLNACNETMLLDFSLLDQLDNAHKSSKITACTAVWNSVSDSESTAKTATCQPHGVNNTKMTGFLKMVSSGSSAPAHLSDVVDSLQQLERFFESVGTGCNEMIQFSYSGKSAVGVYVGSRLASQGTITSVLNKLSTALQSEGSVPESVAIQLCNHLSARYSLGVYISTNADLSETQKAVQTWKNGSCLADSTTSAWHDIDFLHPAIRASNNSRSNSTAKASSGNKLSSSGTCTTVQVVSGDSCTSLAAECGITPAEFTEYNPAANECSTLAVGEYVCCSPGSLPDRAPKPDANGNCYAYTVKSGDTCDALAAAYTIKADDITTWNADTWGWTGCGDLLIGYLICLSDGYPPMPAPIANAVCGPQVPDTPTASHGANLSTLNECPLNACCDIWGQCGTTAEFCTISESATGAPGTAAPGQNGCISNCGTHIVTSAAPSSHYTIGYFEGFDWSRSCLNGGVQNLNTSSYTHVHFAFITFNSDWSLNTTDVDPKLPLFFDLQGVKKIISIGGWAFSTDPIPYALFRDVVATPASRAALINNIVNYLNDHDLDGVDLDWEYPDEPDIPGIPAGTEADVTGFFLLLDELKESIASKAPGKTISITAPASYCTVVDYMVFMTYDLHGQWDYGNAFSDPACPGGNCLRSHVNLAETINSLSMITKAGAPSNMIAVGVTSYARSFEMTTPGCWTEMCTYVGPNSGARPGPCTGTAGYISNYELDLVIAQDSTAQQYWDADSWSNIIVYDQVQWGAYMNDTNKAAGKAIYEGLGFLGSSDWAMDLQDDFGDTSELDGPDTIYINPDIWKSETPVVTASPGVTLIWPPMPLETPTTIMFPPWTTTMSYSTLTTLTTTLSDGSTSVYPWYYYVPIPTVINIPPLTTTEIPVWGVYLNSSATEGTILLTSSVQPLPIVVTFRLTAFCLVPTRVLNGTTSIIGASATSTVSGGAVIWQGKTDILPPATETLGGRTTIIGGITLPPHTTTLTPNPHPTTTQTKPDPEINPKTIPWTSGHSPSPTSPPGCPGCGRPCLLFYDPDCPFCPPGAFGNPNGNGDGDDDDTTSASTSTSEAASATVFAAEDLGDAFPDLASDSALFADLIAYEIEIFNIEGWATDGGAELKKQESGCGALTFWTWHDATDDKAAYVYFDLPTLIKAGCVERAIMSAGGPKLSCQGKGVTFDIDKVSGGDEDSLAPAVPALTQEKLDELVKVYGNHSDTAQAYVPMD</sequence>
<comment type="subcellular location">
    <subcellularLocation>
        <location evidence="2">Secreted</location>
    </subcellularLocation>
</comment>
<dbReference type="InterPro" id="IPR036861">
    <property type="entry name" value="Endochitinase-like_sf"/>
</dbReference>
<evidence type="ECO:0000256" key="2">
    <source>
        <dbReference type="ARBA" id="ARBA00004613"/>
    </source>
</evidence>
<name>A0A9P9DLF0_9HYPO</name>
<dbReference type="Gene3D" id="3.20.20.80">
    <property type="entry name" value="Glycosidases"/>
    <property type="match status" value="1"/>
</dbReference>
<dbReference type="InterPro" id="IPR018392">
    <property type="entry name" value="LysM"/>
</dbReference>
<feature type="compositionally biased region" description="Low complexity" evidence="15">
    <location>
        <begin position="1030"/>
        <end position="1046"/>
    </location>
</feature>
<evidence type="ECO:0000256" key="4">
    <source>
        <dbReference type="ARBA" id="ARBA00012729"/>
    </source>
</evidence>
<dbReference type="Proteomes" id="UP000738349">
    <property type="component" value="Unassembled WGS sequence"/>
</dbReference>
<dbReference type="PROSITE" id="PS01095">
    <property type="entry name" value="GH18_1"/>
    <property type="match status" value="1"/>
</dbReference>
<evidence type="ECO:0000256" key="8">
    <source>
        <dbReference type="ARBA" id="ARBA00023024"/>
    </source>
</evidence>
<evidence type="ECO:0000256" key="5">
    <source>
        <dbReference type="ARBA" id="ARBA00022525"/>
    </source>
</evidence>
<feature type="domain" description="LysM" evidence="17">
    <location>
        <begin position="355"/>
        <end position="403"/>
    </location>
</feature>
<evidence type="ECO:0000256" key="1">
    <source>
        <dbReference type="ARBA" id="ARBA00000822"/>
    </source>
</evidence>
<feature type="signal peptide" evidence="16">
    <location>
        <begin position="1"/>
        <end position="22"/>
    </location>
</feature>
<keyword evidence="10" id="KW-0119">Carbohydrate metabolism</keyword>
<evidence type="ECO:0000256" key="16">
    <source>
        <dbReference type="SAM" id="SignalP"/>
    </source>
</evidence>
<dbReference type="InterPro" id="IPR036779">
    <property type="entry name" value="LysM_dom_sf"/>
</dbReference>
<comment type="similarity">
    <text evidence="3">Belongs to the glycosyl hydrolase 18 family. Chitinase class V subfamily.</text>
</comment>
<keyword evidence="5" id="KW-0964">Secreted</keyword>
<dbReference type="InterPro" id="IPR011583">
    <property type="entry name" value="Chitinase_II/V-like_cat"/>
</dbReference>
<dbReference type="InterPro" id="IPR017853">
    <property type="entry name" value="GH"/>
</dbReference>
<dbReference type="SUPFAM" id="SSF54106">
    <property type="entry name" value="LysM domain"/>
    <property type="match status" value="2"/>
</dbReference>
<dbReference type="EMBL" id="JAGMUV010000025">
    <property type="protein sequence ID" value="KAH7120731.1"/>
    <property type="molecule type" value="Genomic_DNA"/>
</dbReference>
<dbReference type="InterPro" id="IPR001579">
    <property type="entry name" value="Glyco_hydro_18_chit_AS"/>
</dbReference>
<comment type="catalytic activity">
    <reaction evidence="1">
        <text>Random endo-hydrolysis of N-acetyl-beta-D-glucosaminide (1-&gt;4)-beta-linkages in chitin and chitodextrins.</text>
        <dbReference type="EC" id="3.2.1.14"/>
    </reaction>
</comment>
<dbReference type="SMART" id="SM00257">
    <property type="entry name" value="LysM"/>
    <property type="match status" value="2"/>
</dbReference>
<evidence type="ECO:0000256" key="3">
    <source>
        <dbReference type="ARBA" id="ARBA00008682"/>
    </source>
</evidence>
<dbReference type="Pfam" id="PF00704">
    <property type="entry name" value="Glyco_hydro_18"/>
    <property type="match status" value="1"/>
</dbReference>
<dbReference type="Gene3D" id="3.30.60.10">
    <property type="entry name" value="Endochitinase-like"/>
    <property type="match status" value="1"/>
</dbReference>
<dbReference type="PROSITE" id="PS51910">
    <property type="entry name" value="GH18_2"/>
    <property type="match status" value="1"/>
</dbReference>
<dbReference type="CDD" id="cd00035">
    <property type="entry name" value="ChtBD1"/>
    <property type="match status" value="1"/>
</dbReference>
<dbReference type="InterPro" id="IPR053214">
    <property type="entry name" value="LysM12-like"/>
</dbReference>
<keyword evidence="16" id="KW-0732">Signal</keyword>
<evidence type="ECO:0000259" key="17">
    <source>
        <dbReference type="PROSITE" id="PS51782"/>
    </source>
</evidence>
<dbReference type="GO" id="GO:0005576">
    <property type="term" value="C:extracellular region"/>
    <property type="evidence" value="ECO:0007669"/>
    <property type="project" value="UniProtKB-SubCell"/>
</dbReference>
<evidence type="ECO:0000256" key="10">
    <source>
        <dbReference type="ARBA" id="ARBA00023277"/>
    </source>
</evidence>
<dbReference type="Pfam" id="PF01476">
    <property type="entry name" value="LysM"/>
    <property type="match status" value="2"/>
</dbReference>
<feature type="region of interest" description="Disordered" evidence="15">
    <location>
        <begin position="1030"/>
        <end position="1071"/>
    </location>
</feature>
<feature type="region of interest" description="Disordered" evidence="15">
    <location>
        <begin position="269"/>
        <end position="289"/>
    </location>
</feature>
<keyword evidence="9" id="KW-0843">Virulence</keyword>
<feature type="chain" id="PRO_5040291399" description="chitinase" evidence="16">
    <location>
        <begin position="23"/>
        <end position="1275"/>
    </location>
</feature>
<dbReference type="InterPro" id="IPR029070">
    <property type="entry name" value="Chitinase_insertion_sf"/>
</dbReference>
<evidence type="ECO:0000256" key="6">
    <source>
        <dbReference type="ARBA" id="ARBA00022669"/>
    </source>
</evidence>
<evidence type="ECO:0000313" key="19">
    <source>
        <dbReference type="EMBL" id="KAH7120731.1"/>
    </source>
</evidence>
<dbReference type="GO" id="GO:0008061">
    <property type="term" value="F:chitin binding"/>
    <property type="evidence" value="ECO:0007669"/>
    <property type="project" value="UniProtKB-KW"/>
</dbReference>
<evidence type="ECO:0000256" key="14">
    <source>
        <dbReference type="RuleBase" id="RU000489"/>
    </source>
</evidence>
<dbReference type="PROSITE" id="PS51782">
    <property type="entry name" value="LYSM"/>
    <property type="match status" value="2"/>
</dbReference>
<dbReference type="GO" id="GO:0000272">
    <property type="term" value="P:polysaccharide catabolic process"/>
    <property type="evidence" value="ECO:0007669"/>
    <property type="project" value="UniProtKB-KW"/>
</dbReference>
<accession>A0A9P9DLF0</accession>
<dbReference type="EC" id="3.2.1.14" evidence="4"/>
<evidence type="ECO:0000259" key="18">
    <source>
        <dbReference type="PROSITE" id="PS51910"/>
    </source>
</evidence>
<gene>
    <name evidence="19" type="ORF">EDB81DRAFT_873065</name>
</gene>
<dbReference type="PANTHER" id="PTHR47700:SF2">
    <property type="entry name" value="CHITINASE"/>
    <property type="match status" value="1"/>
</dbReference>
<feature type="domain" description="LysM" evidence="17">
    <location>
        <begin position="291"/>
        <end position="336"/>
    </location>
</feature>
<dbReference type="PANTHER" id="PTHR47700">
    <property type="entry name" value="V CHITINASE, PUTATIVE (AFU_ORTHOLOGUE AFUA_6G13720)-RELATED"/>
    <property type="match status" value="1"/>
</dbReference>
<evidence type="ECO:0000256" key="9">
    <source>
        <dbReference type="ARBA" id="ARBA00023026"/>
    </source>
</evidence>
<evidence type="ECO:0000256" key="13">
    <source>
        <dbReference type="ARBA" id="ARBA00044955"/>
    </source>
</evidence>
<dbReference type="OrthoDB" id="4927106at2759"/>
<feature type="domain" description="GH18" evidence="18">
    <location>
        <begin position="497"/>
        <end position="851"/>
    </location>
</feature>
<evidence type="ECO:0000256" key="7">
    <source>
        <dbReference type="ARBA" id="ARBA00022801"/>
    </source>
</evidence>
<dbReference type="InterPro" id="IPR001223">
    <property type="entry name" value="Glyco_hydro18_cat"/>
</dbReference>
<evidence type="ECO:0000256" key="12">
    <source>
        <dbReference type="ARBA" id="ARBA00023326"/>
    </source>
</evidence>
<dbReference type="GO" id="GO:0006032">
    <property type="term" value="P:chitin catabolic process"/>
    <property type="evidence" value="ECO:0007669"/>
    <property type="project" value="UniProtKB-KW"/>
</dbReference>
<dbReference type="Gene3D" id="3.10.350.10">
    <property type="entry name" value="LysM domain"/>
    <property type="match status" value="2"/>
</dbReference>
<protein>
    <recommendedName>
        <fullName evidence="4">chitinase</fullName>
        <ecNumber evidence="4">3.2.1.14</ecNumber>
    </recommendedName>
</protein>
<dbReference type="GO" id="GO:0008843">
    <property type="term" value="F:endochitinase activity"/>
    <property type="evidence" value="ECO:0007669"/>
    <property type="project" value="UniProtKB-EC"/>
</dbReference>